<dbReference type="Proteomes" id="UP000191522">
    <property type="component" value="Unassembled WGS sequence"/>
</dbReference>
<feature type="region of interest" description="Disordered" evidence="1">
    <location>
        <begin position="41"/>
        <end position="76"/>
    </location>
</feature>
<dbReference type="OMA" id="FVRRCFP"/>
<dbReference type="STRING" id="69771.A0A1V6PK96"/>
<dbReference type="EMBL" id="MDYL01000002">
    <property type="protein sequence ID" value="OQD77459.1"/>
    <property type="molecule type" value="Genomic_DNA"/>
</dbReference>
<keyword evidence="3" id="KW-1185">Reference proteome</keyword>
<protein>
    <submittedName>
        <fullName evidence="2">Uncharacterized protein</fullName>
    </submittedName>
</protein>
<proteinExistence type="predicted"/>
<gene>
    <name evidence="2" type="ORF">PENDEC_c002G01780</name>
</gene>
<reference evidence="3" key="1">
    <citation type="journal article" date="2017" name="Nat. Microbiol.">
        <title>Global analysis of biosynthetic gene clusters reveals vast potential of secondary metabolite production in Penicillium species.</title>
        <authorList>
            <person name="Nielsen J.C."/>
            <person name="Grijseels S."/>
            <person name="Prigent S."/>
            <person name="Ji B."/>
            <person name="Dainat J."/>
            <person name="Nielsen K.F."/>
            <person name="Frisvad J.C."/>
            <person name="Workman M."/>
            <person name="Nielsen J."/>
        </authorList>
    </citation>
    <scope>NUCLEOTIDE SEQUENCE [LARGE SCALE GENOMIC DNA]</scope>
    <source>
        <strain evidence="3">IBT 11843</strain>
    </source>
</reference>
<comment type="caution">
    <text evidence="2">The sequence shown here is derived from an EMBL/GenBank/DDBJ whole genome shotgun (WGS) entry which is preliminary data.</text>
</comment>
<evidence type="ECO:0000256" key="1">
    <source>
        <dbReference type="SAM" id="MobiDB-lite"/>
    </source>
</evidence>
<feature type="compositionally biased region" description="Low complexity" evidence="1">
    <location>
        <begin position="55"/>
        <end position="76"/>
    </location>
</feature>
<dbReference type="AlphaFoldDB" id="A0A1V6PK96"/>
<organism evidence="2 3">
    <name type="scientific">Penicillium decumbens</name>
    <dbReference type="NCBI Taxonomy" id="69771"/>
    <lineage>
        <taxon>Eukaryota</taxon>
        <taxon>Fungi</taxon>
        <taxon>Dikarya</taxon>
        <taxon>Ascomycota</taxon>
        <taxon>Pezizomycotina</taxon>
        <taxon>Eurotiomycetes</taxon>
        <taxon>Eurotiomycetidae</taxon>
        <taxon>Eurotiales</taxon>
        <taxon>Aspergillaceae</taxon>
        <taxon>Penicillium</taxon>
    </lineage>
</organism>
<dbReference type="OrthoDB" id="3533623at2759"/>
<name>A0A1V6PK96_PENDC</name>
<feature type="region of interest" description="Disordered" evidence="1">
    <location>
        <begin position="391"/>
        <end position="414"/>
    </location>
</feature>
<sequence>MSRPSNAPDGSSLIWILDHVNRYQSSYEIPLRSMYQLNLNPTRASGSRSPETAFSPRSSPRNSTSTAKSSRSSQDASVDAAADFRSALENQLSRLPSQPCSLPPSFTTNYIRKAFCAELHLVDFPQALTALDYLKSLDDRWKKEFNDALVRLRISREDAANPSQSELVLKYPGVAAWLQSMHAKIRQIYALYTQVYVGLRRWIMINDILLEPTWKTNHIAMLNTLYPPAPQSGPTPTPQLTPQILNSNRDGFFQYINAVDAKGTAVLVPVIQQDAKEGEPNNWPLVHDALLKYLTLVNDVIDECALINEPSSLEENKTANRERGRKFDSGVSFGSATAETSIDEGMMTEKELPQFPLPQNINAKTGGSILERLAREVRALGVNSKARNMRKMKSTTTLNARPDSQQSHAESSFFEIDNDKRKRLIFEANFRKKSQSQVFSQ</sequence>
<evidence type="ECO:0000313" key="2">
    <source>
        <dbReference type="EMBL" id="OQD77459.1"/>
    </source>
</evidence>
<evidence type="ECO:0000313" key="3">
    <source>
        <dbReference type="Proteomes" id="UP000191522"/>
    </source>
</evidence>
<feature type="compositionally biased region" description="Polar residues" evidence="1">
    <location>
        <begin position="41"/>
        <end position="52"/>
    </location>
</feature>
<feature type="compositionally biased region" description="Polar residues" evidence="1">
    <location>
        <begin position="394"/>
        <end position="410"/>
    </location>
</feature>
<accession>A0A1V6PK96</accession>